<dbReference type="EMBL" id="MHQN01000022">
    <property type="protein sequence ID" value="OHA03199.1"/>
    <property type="molecule type" value="Genomic_DNA"/>
</dbReference>
<reference evidence="2 3" key="1">
    <citation type="journal article" date="2016" name="Nat. Commun.">
        <title>Thousands of microbial genomes shed light on interconnected biogeochemical processes in an aquifer system.</title>
        <authorList>
            <person name="Anantharaman K."/>
            <person name="Brown C.T."/>
            <person name="Hug L.A."/>
            <person name="Sharon I."/>
            <person name="Castelle C.J."/>
            <person name="Probst A.J."/>
            <person name="Thomas B.C."/>
            <person name="Singh A."/>
            <person name="Wilkins M.J."/>
            <person name="Karaoz U."/>
            <person name="Brodie E.L."/>
            <person name="Williams K.H."/>
            <person name="Hubbard S.S."/>
            <person name="Banfield J.F."/>
        </authorList>
    </citation>
    <scope>NUCLEOTIDE SEQUENCE [LARGE SCALE GENOMIC DNA]</scope>
</reference>
<protein>
    <recommendedName>
        <fullName evidence="1">PD-(D/E)XK endonuclease-like domain-containing protein</fullName>
    </recommendedName>
</protein>
<comment type="caution">
    <text evidence="2">The sequence shown here is derived from an EMBL/GenBank/DDBJ whole genome shotgun (WGS) entry which is preliminary data.</text>
</comment>
<dbReference type="InterPro" id="IPR011604">
    <property type="entry name" value="PDDEXK-like_dom_sf"/>
</dbReference>
<accession>A0A1G2KXN8</accession>
<evidence type="ECO:0000259" key="1">
    <source>
        <dbReference type="Pfam" id="PF12705"/>
    </source>
</evidence>
<dbReference type="Proteomes" id="UP000177177">
    <property type="component" value="Unassembled WGS sequence"/>
</dbReference>
<gene>
    <name evidence="2" type="ORF">A3C92_01645</name>
</gene>
<evidence type="ECO:0000313" key="2">
    <source>
        <dbReference type="EMBL" id="OHA03199.1"/>
    </source>
</evidence>
<dbReference type="Pfam" id="PF12705">
    <property type="entry name" value="PDDEXK_1"/>
    <property type="match status" value="1"/>
</dbReference>
<dbReference type="Gene3D" id="3.90.320.10">
    <property type="match status" value="1"/>
</dbReference>
<dbReference type="AlphaFoldDB" id="A0A1G2KXN8"/>
<name>A0A1G2KXN8_9BACT</name>
<evidence type="ECO:0000313" key="3">
    <source>
        <dbReference type="Proteomes" id="UP000177177"/>
    </source>
</evidence>
<dbReference type="InterPro" id="IPR038726">
    <property type="entry name" value="PDDEXK_AddAB-type"/>
</dbReference>
<feature type="domain" description="PD-(D/E)XK endonuclease-like" evidence="1">
    <location>
        <begin position="77"/>
        <end position="217"/>
    </location>
</feature>
<proteinExistence type="predicted"/>
<sequence>MMKVSPSGVGMLLECPRCLWLQVNESTKRPRGIFPSLPDGMDNVFKKYFDAYRTRGEMPPEIEGRVDGTLFSDMKKLSQWRDFNFGRGGIIAQIAEYDMTLSGAIDDLVVAPDGRYVPFDFKTRGYPLKDDTHEHYRTQLDLYGLLFERNGMACAGYGYLLFFWPSSYDLGSAHFKTALIKMDVSPSRGLSALERVHKIATGEKPPRQAACEYCLYREPKQT</sequence>
<organism evidence="2 3">
    <name type="scientific">Candidatus Sungbacteria bacterium RIFCSPHIGHO2_02_FULL_53_17</name>
    <dbReference type="NCBI Taxonomy" id="1802275"/>
    <lineage>
        <taxon>Bacteria</taxon>
        <taxon>Candidatus Sungiibacteriota</taxon>
    </lineage>
</organism>